<dbReference type="RefSeq" id="WP_420164348.1">
    <property type="nucleotide sequence ID" value="NZ_JBDLNV010000003.1"/>
</dbReference>
<dbReference type="Gene3D" id="3.40.50.10540">
    <property type="entry name" value="Crotonobetainyl-coa:carnitine coa-transferase, domain 1"/>
    <property type="match status" value="1"/>
</dbReference>
<dbReference type="Proteomes" id="UP001629745">
    <property type="component" value="Unassembled WGS sequence"/>
</dbReference>
<organism evidence="2 3">
    <name type="scientific">Rhodococcus parequi</name>
    <dbReference type="NCBI Taxonomy" id="3137122"/>
    <lineage>
        <taxon>Bacteria</taxon>
        <taxon>Bacillati</taxon>
        <taxon>Actinomycetota</taxon>
        <taxon>Actinomycetes</taxon>
        <taxon>Mycobacteriales</taxon>
        <taxon>Nocardiaceae</taxon>
        <taxon>Rhodococcus</taxon>
    </lineage>
</organism>
<feature type="region of interest" description="Disordered" evidence="1">
    <location>
        <begin position="389"/>
        <end position="408"/>
    </location>
</feature>
<protein>
    <submittedName>
        <fullName evidence="2">CoA transferase</fullName>
    </submittedName>
</protein>
<gene>
    <name evidence="2" type="ORF">ABEU20_002371</name>
</gene>
<evidence type="ECO:0000313" key="3">
    <source>
        <dbReference type="Proteomes" id="UP001629745"/>
    </source>
</evidence>
<evidence type="ECO:0000256" key="1">
    <source>
        <dbReference type="SAM" id="MobiDB-lite"/>
    </source>
</evidence>
<reference evidence="2 3" key="1">
    <citation type="submission" date="2023-11" db="EMBL/GenBank/DDBJ databases">
        <authorList>
            <person name="Val-Calvo J."/>
            <person name="Scortti M."/>
            <person name="Vazquez-Boland J."/>
        </authorList>
    </citation>
    <scope>NUCLEOTIDE SEQUENCE [LARGE SCALE GENOMIC DNA]</scope>
    <source>
        <strain evidence="2 3">PAM 2766</strain>
    </source>
</reference>
<dbReference type="PANTHER" id="PTHR48228">
    <property type="entry name" value="SUCCINYL-COA--D-CITRAMALATE COA-TRANSFERASE"/>
    <property type="match status" value="1"/>
</dbReference>
<name>A0ABW9FEV8_9NOCA</name>
<proteinExistence type="predicted"/>
<dbReference type="InterPro" id="IPR003673">
    <property type="entry name" value="CoA-Trfase_fam_III"/>
</dbReference>
<dbReference type="PANTHER" id="PTHR48228:SF5">
    <property type="entry name" value="ALPHA-METHYLACYL-COA RACEMASE"/>
    <property type="match status" value="1"/>
</dbReference>
<keyword evidence="2" id="KW-0808">Transferase</keyword>
<keyword evidence="3" id="KW-1185">Reference proteome</keyword>
<evidence type="ECO:0000313" key="2">
    <source>
        <dbReference type="EMBL" id="MFM1723799.1"/>
    </source>
</evidence>
<dbReference type="InterPro" id="IPR023606">
    <property type="entry name" value="CoA-Trfase_III_dom_1_sf"/>
</dbReference>
<comment type="caution">
    <text evidence="2">The sequence shown here is derived from an EMBL/GenBank/DDBJ whole genome shotgun (WGS) entry which is preliminary data.</text>
</comment>
<dbReference type="InterPro" id="IPR050509">
    <property type="entry name" value="CoA-transferase_III"/>
</dbReference>
<dbReference type="Pfam" id="PF02515">
    <property type="entry name" value="CoA_transf_3"/>
    <property type="match status" value="1"/>
</dbReference>
<sequence length="417" mass="42942">MTVPRRSSPQVDRVRDWAESGVVALTGPPDGSPVVPPGRAASYARELSDWIGAATAGTAHPVRVDGARLLSERAAYTGGTRGGSISVGRHCRLLPTADGWAAVSCARPDDAGLLGALVGRDVGDDPWPAVASWLREHSGAELAQGADMLGIAGGPVVRRAPAPAPIEGRPRPVEGLVVVDFSALWAGPLCSHLLGAAGARVIKVETPNRPDGARFGNRGFYDLLHSGHESVVLDPDTDSGRRAMAGLVAAADIVVEASRPRALERFGLDARTACAAGTTWVSITARGRDSPAVGFGDDVAASSGLVAADEAGCPMFVGDAIADPLTGLTAAVRAMSAPPAGPGHLWEISMSEVVATTLVDIDSPSPRVRRRGDSWVVDVESGEVEIAPPHRRTGSFAPAPASGRDTGRVLRELGVPA</sequence>
<dbReference type="GO" id="GO:0016740">
    <property type="term" value="F:transferase activity"/>
    <property type="evidence" value="ECO:0007669"/>
    <property type="project" value="UniProtKB-KW"/>
</dbReference>
<dbReference type="SUPFAM" id="SSF89796">
    <property type="entry name" value="CoA-transferase family III (CaiB/BaiF)"/>
    <property type="match status" value="2"/>
</dbReference>
<accession>A0ABW9FEV8</accession>
<dbReference type="EMBL" id="JBDLNV010000003">
    <property type="protein sequence ID" value="MFM1723799.1"/>
    <property type="molecule type" value="Genomic_DNA"/>
</dbReference>